<proteinExistence type="predicted"/>
<dbReference type="Proteomes" id="UP001064048">
    <property type="component" value="Chromosome 3"/>
</dbReference>
<protein>
    <submittedName>
        <fullName evidence="1">Uncharacterized protein</fullName>
    </submittedName>
</protein>
<organism evidence="1 2">
    <name type="scientific">Choristoneura fumiferana</name>
    <name type="common">Spruce budworm moth</name>
    <name type="synonym">Archips fumiferana</name>
    <dbReference type="NCBI Taxonomy" id="7141"/>
    <lineage>
        <taxon>Eukaryota</taxon>
        <taxon>Metazoa</taxon>
        <taxon>Ecdysozoa</taxon>
        <taxon>Arthropoda</taxon>
        <taxon>Hexapoda</taxon>
        <taxon>Insecta</taxon>
        <taxon>Pterygota</taxon>
        <taxon>Neoptera</taxon>
        <taxon>Endopterygota</taxon>
        <taxon>Lepidoptera</taxon>
        <taxon>Glossata</taxon>
        <taxon>Ditrysia</taxon>
        <taxon>Tortricoidea</taxon>
        <taxon>Tortricidae</taxon>
        <taxon>Tortricinae</taxon>
        <taxon>Choristoneura</taxon>
    </lineage>
</organism>
<comment type="caution">
    <text evidence="1">The sequence shown here is derived from an EMBL/GenBank/DDBJ whole genome shotgun (WGS) entry which is preliminary data.</text>
</comment>
<name>A0ACC0JU34_CHOFU</name>
<evidence type="ECO:0000313" key="1">
    <source>
        <dbReference type="EMBL" id="KAI8427672.1"/>
    </source>
</evidence>
<dbReference type="EMBL" id="CM046103">
    <property type="protein sequence ID" value="KAI8427672.1"/>
    <property type="molecule type" value="Genomic_DNA"/>
</dbReference>
<sequence length="306" mass="34644">MIRELSPALAGIAKDELNENPARTLDDVQHLKEWITKQAHLKARTDDQWLVAILRGCKFSLERVKKKLDLYYTLKTTAPDVTLRMKPSEPKFLEFLRLGTCLVLPESSQLSPRIILIRPGAYNPNTHNVADIMCVLYYLVQILVVECDTATVLGTKIVVDYQGATMGHVAQANLTLFKKLIAVSQEAMPLRLKGSHHVKVPSGIEVIFTLVRGLLNEKAKDRLRMHKNYDELLPLLPKESLPKEYGGSGGSIPEITEYWAKKMVEYKSWMQLEEKLGTDESRRAGQPRTAEEMFGVQGSFRKLDID</sequence>
<evidence type="ECO:0000313" key="2">
    <source>
        <dbReference type="Proteomes" id="UP001064048"/>
    </source>
</evidence>
<accession>A0ACC0JU34</accession>
<gene>
    <name evidence="1" type="ORF">MSG28_002136</name>
</gene>
<keyword evidence="2" id="KW-1185">Reference proteome</keyword>
<reference evidence="1 2" key="1">
    <citation type="journal article" date="2022" name="Genome Biol. Evol.">
        <title>The Spruce Budworm Genome: Reconstructing the Evolutionary History of Antifreeze Proteins.</title>
        <authorList>
            <person name="Beliveau C."/>
            <person name="Gagne P."/>
            <person name="Picq S."/>
            <person name="Vernygora O."/>
            <person name="Keeling C.I."/>
            <person name="Pinkney K."/>
            <person name="Doucet D."/>
            <person name="Wen F."/>
            <person name="Johnston J.S."/>
            <person name="Maaroufi H."/>
            <person name="Boyle B."/>
            <person name="Laroche J."/>
            <person name="Dewar K."/>
            <person name="Juretic N."/>
            <person name="Blackburn G."/>
            <person name="Nisole A."/>
            <person name="Brunet B."/>
            <person name="Brandao M."/>
            <person name="Lumley L."/>
            <person name="Duan J."/>
            <person name="Quan G."/>
            <person name="Lucarotti C.J."/>
            <person name="Roe A.D."/>
            <person name="Sperling F.A.H."/>
            <person name="Levesque R.C."/>
            <person name="Cusson M."/>
        </authorList>
    </citation>
    <scope>NUCLEOTIDE SEQUENCE [LARGE SCALE GENOMIC DNA]</scope>
    <source>
        <strain evidence="1">Glfc:IPQL:Cfum</strain>
    </source>
</reference>